<accession>A0A239HHW9</accession>
<organism evidence="1 2">
    <name type="scientific">Actinomadura mexicana</name>
    <dbReference type="NCBI Taxonomy" id="134959"/>
    <lineage>
        <taxon>Bacteria</taxon>
        <taxon>Bacillati</taxon>
        <taxon>Actinomycetota</taxon>
        <taxon>Actinomycetes</taxon>
        <taxon>Streptosporangiales</taxon>
        <taxon>Thermomonosporaceae</taxon>
        <taxon>Actinomadura</taxon>
    </lineage>
</organism>
<evidence type="ECO:0000313" key="2">
    <source>
        <dbReference type="Proteomes" id="UP000198420"/>
    </source>
</evidence>
<reference evidence="2" key="1">
    <citation type="submission" date="2017-06" db="EMBL/GenBank/DDBJ databases">
        <authorList>
            <person name="Varghese N."/>
            <person name="Submissions S."/>
        </authorList>
    </citation>
    <scope>NUCLEOTIDE SEQUENCE [LARGE SCALE GENOMIC DNA]</scope>
    <source>
        <strain evidence="2">DSM 44485</strain>
    </source>
</reference>
<dbReference type="AlphaFoldDB" id="A0A239HHW9"/>
<protein>
    <submittedName>
        <fullName evidence="1">Uncharacterized protein</fullName>
    </submittedName>
</protein>
<sequence>MAANTDRQTTVYLAVSAQGGSNVYANGWTCRDCDDTYDPHYRAGVPCRAAHQHAARTVANWNAYSDGARVEVVKVPAGAPAQVAPAQVAAAARAAISTPAAWGKQF</sequence>
<dbReference type="EMBL" id="FZNP01000031">
    <property type="protein sequence ID" value="SNS80920.1"/>
    <property type="molecule type" value="Genomic_DNA"/>
</dbReference>
<dbReference type="Proteomes" id="UP000198420">
    <property type="component" value="Unassembled WGS sequence"/>
</dbReference>
<dbReference type="OrthoDB" id="4232612at2"/>
<dbReference type="RefSeq" id="WP_089316985.1">
    <property type="nucleotide sequence ID" value="NZ_FZNP01000031.1"/>
</dbReference>
<gene>
    <name evidence="1" type="ORF">SAMN06265355_13138</name>
</gene>
<evidence type="ECO:0000313" key="1">
    <source>
        <dbReference type="EMBL" id="SNS80920.1"/>
    </source>
</evidence>
<proteinExistence type="predicted"/>
<name>A0A239HHW9_9ACTN</name>
<keyword evidence="2" id="KW-1185">Reference proteome</keyword>